<name>A0A0E9T4C7_ANGAN</name>
<evidence type="ECO:0000313" key="1">
    <source>
        <dbReference type="EMBL" id="JAH47503.1"/>
    </source>
</evidence>
<proteinExistence type="predicted"/>
<sequence>MTAKLALGIDVTFLACEVHQWN</sequence>
<dbReference type="EMBL" id="GBXM01061074">
    <property type="protein sequence ID" value="JAH47503.1"/>
    <property type="molecule type" value="Transcribed_RNA"/>
</dbReference>
<dbReference type="AlphaFoldDB" id="A0A0E9T4C7"/>
<organism evidence="1">
    <name type="scientific">Anguilla anguilla</name>
    <name type="common">European freshwater eel</name>
    <name type="synonym">Muraena anguilla</name>
    <dbReference type="NCBI Taxonomy" id="7936"/>
    <lineage>
        <taxon>Eukaryota</taxon>
        <taxon>Metazoa</taxon>
        <taxon>Chordata</taxon>
        <taxon>Craniata</taxon>
        <taxon>Vertebrata</taxon>
        <taxon>Euteleostomi</taxon>
        <taxon>Actinopterygii</taxon>
        <taxon>Neopterygii</taxon>
        <taxon>Teleostei</taxon>
        <taxon>Anguilliformes</taxon>
        <taxon>Anguillidae</taxon>
        <taxon>Anguilla</taxon>
    </lineage>
</organism>
<reference evidence="1" key="1">
    <citation type="submission" date="2014-11" db="EMBL/GenBank/DDBJ databases">
        <authorList>
            <person name="Amaro Gonzalez C."/>
        </authorList>
    </citation>
    <scope>NUCLEOTIDE SEQUENCE</scope>
</reference>
<accession>A0A0E9T4C7</accession>
<protein>
    <submittedName>
        <fullName evidence="1">Uncharacterized protein</fullName>
    </submittedName>
</protein>
<reference evidence="1" key="2">
    <citation type="journal article" date="2015" name="Fish Shellfish Immunol.">
        <title>Early steps in the European eel (Anguilla anguilla)-Vibrio vulnificus interaction in the gills: Role of the RtxA13 toxin.</title>
        <authorList>
            <person name="Callol A."/>
            <person name="Pajuelo D."/>
            <person name="Ebbesson L."/>
            <person name="Teles M."/>
            <person name="MacKenzie S."/>
            <person name="Amaro C."/>
        </authorList>
    </citation>
    <scope>NUCLEOTIDE SEQUENCE</scope>
</reference>